<dbReference type="Proteomes" id="UP000533476">
    <property type="component" value="Unassembled WGS sequence"/>
</dbReference>
<dbReference type="InterPro" id="IPR024529">
    <property type="entry name" value="ECF_trnsprt_substrate-spec"/>
</dbReference>
<feature type="transmembrane region" description="Helical" evidence="1">
    <location>
        <begin position="83"/>
        <end position="101"/>
    </location>
</feature>
<sequence>MKLTTKKIVVAAVLAAISILLGVTRLGYIPVPNVAGNATIMGVPVYIGAVLEGWPVGVILGFIFGLSSFLGATVPMFKDPLVSILPRLLIGITPYLAYIAVRKKNEIMAYGLAGLVGSLSNTVFVVGAIILRGYYTFHQMLTVIPQAIAEAILSVILTVAVCAAWNRVQLGSGKSKISSVSD</sequence>
<keyword evidence="1" id="KW-1133">Transmembrane helix</keyword>
<evidence type="ECO:0000256" key="1">
    <source>
        <dbReference type="SAM" id="Phobius"/>
    </source>
</evidence>
<dbReference type="EMBL" id="JABBVZ010000060">
    <property type="protein sequence ID" value="NMP23646.1"/>
    <property type="molecule type" value="Genomic_DNA"/>
</dbReference>
<organism evidence="2 3">
    <name type="scientific">Sulfobacillus harzensis</name>
    <dbReference type="NCBI Taxonomy" id="2729629"/>
    <lineage>
        <taxon>Bacteria</taxon>
        <taxon>Bacillati</taxon>
        <taxon>Bacillota</taxon>
        <taxon>Clostridia</taxon>
        <taxon>Eubacteriales</taxon>
        <taxon>Clostridiales Family XVII. Incertae Sedis</taxon>
        <taxon>Sulfobacillus</taxon>
    </lineage>
</organism>
<name>A0A7Y0L5J4_9FIRM</name>
<protein>
    <submittedName>
        <fullName evidence="2">ECF transporter S component</fullName>
    </submittedName>
</protein>
<dbReference type="GO" id="GO:0022857">
    <property type="term" value="F:transmembrane transporter activity"/>
    <property type="evidence" value="ECO:0007669"/>
    <property type="project" value="InterPro"/>
</dbReference>
<feature type="transmembrane region" description="Helical" evidence="1">
    <location>
        <begin position="108"/>
        <end position="131"/>
    </location>
</feature>
<evidence type="ECO:0000313" key="2">
    <source>
        <dbReference type="EMBL" id="NMP23646.1"/>
    </source>
</evidence>
<dbReference type="RefSeq" id="WP_169101114.1">
    <property type="nucleotide sequence ID" value="NZ_JABBVZ010000060.1"/>
</dbReference>
<keyword evidence="1" id="KW-0472">Membrane</keyword>
<accession>A0A7Y0L5J4</accession>
<feature type="transmembrane region" description="Helical" evidence="1">
    <location>
        <begin position="143"/>
        <end position="166"/>
    </location>
</feature>
<keyword evidence="3" id="KW-1185">Reference proteome</keyword>
<evidence type="ECO:0000313" key="3">
    <source>
        <dbReference type="Proteomes" id="UP000533476"/>
    </source>
</evidence>
<dbReference type="Gene3D" id="1.10.1760.20">
    <property type="match status" value="1"/>
</dbReference>
<comment type="caution">
    <text evidence="2">The sequence shown here is derived from an EMBL/GenBank/DDBJ whole genome shotgun (WGS) entry which is preliminary data.</text>
</comment>
<keyword evidence="1" id="KW-0812">Transmembrane</keyword>
<dbReference type="Pfam" id="PF12822">
    <property type="entry name" value="ECF_trnsprt"/>
    <property type="match status" value="1"/>
</dbReference>
<reference evidence="2 3" key="1">
    <citation type="submission" date="2020-04" db="EMBL/GenBank/DDBJ databases">
        <authorList>
            <person name="Zhang R."/>
            <person name="Schippers A."/>
        </authorList>
    </citation>
    <scope>NUCLEOTIDE SEQUENCE [LARGE SCALE GENOMIC DNA]</scope>
    <source>
        <strain evidence="2 3">DSM 109850</strain>
    </source>
</reference>
<feature type="transmembrane region" description="Helical" evidence="1">
    <location>
        <begin position="7"/>
        <end position="28"/>
    </location>
</feature>
<gene>
    <name evidence="2" type="ORF">HIJ39_14985</name>
</gene>
<dbReference type="AlphaFoldDB" id="A0A7Y0L5J4"/>
<proteinExistence type="predicted"/>